<sequence>MTEITQLLNTIKYQLKQQAKTYRDVAAALDLSEASIKRMFSDSSDAPITLDRIVEISHFLGFSLAELAQEASLSNAKLTTLTTAQEKELVSDSVLLMVAVCAVNHWSMADILSIYKLTETECLKHLLKLDQLRLITLLPGNRIRLNISRDFDWLPGGPIRDYFRKEGMPDFLNSRFHHEMENFTFSHGMLTEEASNKLQTELRQLKRKFAELHAESLQSPLKKRHGIGVLMAMRPWEPISFSKLRKN</sequence>
<gene>
    <name evidence="2" type="ORF">H8K52_07595</name>
</gene>
<dbReference type="PROSITE" id="PS50943">
    <property type="entry name" value="HTH_CROC1"/>
    <property type="match status" value="1"/>
</dbReference>
<dbReference type="InterPro" id="IPR001387">
    <property type="entry name" value="Cro/C1-type_HTH"/>
</dbReference>
<comment type="caution">
    <text evidence="2">The sequence shown here is derived from an EMBL/GenBank/DDBJ whole genome shotgun (WGS) entry which is preliminary data.</text>
</comment>
<dbReference type="RefSeq" id="WP_186922297.1">
    <property type="nucleotide sequence ID" value="NZ_JACOFW010000006.1"/>
</dbReference>
<protein>
    <submittedName>
        <fullName evidence="2">Helix-turn-helix transcriptional regulator</fullName>
    </submittedName>
</protein>
<dbReference type="Pfam" id="PF01381">
    <property type="entry name" value="HTH_3"/>
    <property type="match status" value="1"/>
</dbReference>
<reference evidence="2 3" key="1">
    <citation type="submission" date="2020-08" db="EMBL/GenBank/DDBJ databases">
        <title>Novel species isolated from subtropical streams in China.</title>
        <authorList>
            <person name="Lu H."/>
        </authorList>
    </citation>
    <scope>NUCLEOTIDE SEQUENCE [LARGE SCALE GENOMIC DNA]</scope>
    <source>
        <strain evidence="2 3">KACC 16656</strain>
    </source>
</reference>
<feature type="domain" description="HTH cro/C1-type" evidence="1">
    <location>
        <begin position="11"/>
        <end position="67"/>
    </location>
</feature>
<dbReference type="SMART" id="SM00530">
    <property type="entry name" value="HTH_XRE"/>
    <property type="match status" value="1"/>
</dbReference>
<name>A0ABR6X3F6_9BURK</name>
<dbReference type="Proteomes" id="UP000648257">
    <property type="component" value="Unassembled WGS sequence"/>
</dbReference>
<dbReference type="EMBL" id="JACOFW010000006">
    <property type="protein sequence ID" value="MBC3807208.1"/>
    <property type="molecule type" value="Genomic_DNA"/>
</dbReference>
<proteinExistence type="predicted"/>
<organism evidence="2 3">
    <name type="scientific">Undibacterium seohonense</name>
    <dbReference type="NCBI Taxonomy" id="1344950"/>
    <lineage>
        <taxon>Bacteria</taxon>
        <taxon>Pseudomonadati</taxon>
        <taxon>Pseudomonadota</taxon>
        <taxon>Betaproteobacteria</taxon>
        <taxon>Burkholderiales</taxon>
        <taxon>Oxalobacteraceae</taxon>
        <taxon>Undibacterium</taxon>
    </lineage>
</organism>
<evidence type="ECO:0000259" key="1">
    <source>
        <dbReference type="PROSITE" id="PS50943"/>
    </source>
</evidence>
<evidence type="ECO:0000313" key="2">
    <source>
        <dbReference type="EMBL" id="MBC3807208.1"/>
    </source>
</evidence>
<keyword evidence="3" id="KW-1185">Reference proteome</keyword>
<evidence type="ECO:0000313" key="3">
    <source>
        <dbReference type="Proteomes" id="UP000648257"/>
    </source>
</evidence>
<accession>A0ABR6X3F6</accession>